<evidence type="ECO:0000256" key="8">
    <source>
        <dbReference type="ARBA" id="ARBA00023136"/>
    </source>
</evidence>
<keyword evidence="3 9" id="KW-0812">Transmembrane</keyword>
<sequence>MGQLHAEPQVRSKAGSASSSSDLRSLSQSWPRTLIRTLAHRATRNPIEVIVTVFIIVTLAYFQLLKAVAHSDFFEPLKRDAVQLAAASSTSNRTPPTSTGAIESQTTTFFREAGGKAAWQPLADDAALHPKDATTLIIEPVILADSEKGSTSPSAAARQGTVPLKDAYLPAVAEQLYSELSQNCTELATPTKIYDAIGDLNAYSFGRVFQEGSFVSPRKALLEVASDSAILASIVDNASRSVEAGKQRARGPAAAADAKLLTQKDRQLNLISVISDSDLEQYTPGGRRKSGATEELRNIRWLAYTIRAFVIRFWALLQKADSADIGVMLLAYVMMHGTFVNLFLSMRKFGSNFWLGTCVLASCIFAFLCALTAASVLGVVVDPICLSEALPFLVIIVGFEKPFLLTRAVFTHPEIAPEPVDSQVTPRGDDAMASDLGSSQDLAGLTSEDPQMSQEESFVRALTARLKSEPKLRWSSPTPLPAPDVVSSAVEEVGPQLARDYAIEIAVLLVGATSGLSGLREFCQLAALILAFDCAFLMIFFVAILTVMVEVHRIKVMRGLRAPRPRPSTPPNVDSDEPVSNVTTPTSIRSDESAAALRQVSPDRKKAARPLWRRVLKLLLGKVPFERSRSGKENPVARLKLLLITAFLTMHSLNLVSTLTAQSAISRHQSIEELNLFDALSTSSPLFAPVTDSPTLSPILSSIALSQGKERDVIVKVANPVIFVLIDGAPEADEDRSQLADAALNASGGAGSSVRHSSSSNNVASSVKASFGRGGGSLAVLDSFMTGWSIIVGDPVISKWMSLALAISIFLNAHLLKGIASGNAAVTQGNAAGAAVFAAARMLGAHFDQERDLKTTSPKPPYYRSRSHPPVAKAGRPATESAELTQYHQKLAEQATKQGGRKQLDKLPRPQKDQQPTVDSNTSATSSSATTAIPAVAISQDAGDALRELKKPDIPASSEGEGAMGMPDERRSGLRLQPTSHIGRDGRTETRPFEQLLDIYAGGGGVFRLNDEEITILAQKGKIAPYALEKTLQDPARAVRVRRALVSRASFSGTLESSLLPHLGYDYSQVMGACCENVVGFMPIPVGIAGPLNIDGQVTPIPMATTEGTLVASTSRGCKALNAGGGVTTVLTQDAMTRGPAIEFPSIVSAAKCKRWIDSAEGAKAIKASFDSTSRFARLASLRSVMAGRTLYVRFATATGDAMGMNMISKGVEKALGMLIEDHFPEAVILSLSGNYCTDKKPAAINWIEGRGKSVVAEAVVPGKVVKTVLKTTTEALVRLNTRKNLVGSAMAGSVGGFNAHAANILTAIYLATGQDPAQNVESSNCITLMEALPSKSGDEDEDDDLLITCSMPSIEVGTVGGGTGLSPQRAMLELLGVAGANSTTPGANAQRLARIIVASVMAGELSLMSALAAGHLIRAHMAHNRSAPPTAPATPGAMTPALSSEGSNNNLPGLSIMTPLVATPVQSRQSPAAEGGPGPSNGSARKARSGSGGSVAGGHGKAATTG</sequence>
<dbReference type="SUPFAM" id="SSF56542">
    <property type="entry name" value="Substrate-binding domain of HMG-CoA reductase"/>
    <property type="match status" value="1"/>
</dbReference>
<feature type="compositionally biased region" description="Polar residues" evidence="10">
    <location>
        <begin position="1443"/>
        <end position="1453"/>
    </location>
</feature>
<dbReference type="InterPro" id="IPR053958">
    <property type="entry name" value="HMGCR/SNAP/NPC1-like_SSD"/>
</dbReference>
<dbReference type="NCBIfam" id="TIGR00533">
    <property type="entry name" value="HMG_CoA_R_NADP"/>
    <property type="match status" value="1"/>
</dbReference>
<dbReference type="PRINTS" id="PR00071">
    <property type="entry name" value="HMGCOARDTASE"/>
</dbReference>
<dbReference type="EC" id="1.1.1.34" evidence="9"/>
<evidence type="ECO:0000256" key="2">
    <source>
        <dbReference type="ARBA" id="ARBA00007661"/>
    </source>
</evidence>
<dbReference type="GO" id="GO:0005789">
    <property type="term" value="C:endoplasmic reticulum membrane"/>
    <property type="evidence" value="ECO:0007669"/>
    <property type="project" value="UniProtKB-SubCell"/>
</dbReference>
<dbReference type="EMBL" id="KZ819663">
    <property type="protein sequence ID" value="PWN29536.1"/>
    <property type="molecule type" value="Genomic_DNA"/>
</dbReference>
<feature type="compositionally biased region" description="Low complexity" evidence="10">
    <location>
        <begin position="11"/>
        <end position="24"/>
    </location>
</feature>
<dbReference type="InterPro" id="IPR002202">
    <property type="entry name" value="HMG_CoA_Rdtase"/>
</dbReference>
<evidence type="ECO:0000313" key="12">
    <source>
        <dbReference type="EMBL" id="PWN29536.1"/>
    </source>
</evidence>
<evidence type="ECO:0000256" key="5">
    <source>
        <dbReference type="ARBA" id="ARBA00022857"/>
    </source>
</evidence>
<dbReference type="InterPro" id="IPR000731">
    <property type="entry name" value="SSD"/>
</dbReference>
<dbReference type="InterPro" id="IPR004554">
    <property type="entry name" value="HMG_CoA_Rdtase_eu_arc"/>
</dbReference>
<dbReference type="PANTHER" id="PTHR10572">
    <property type="entry name" value="3-HYDROXY-3-METHYLGLUTARYL-COENZYME A REDUCTASE"/>
    <property type="match status" value="1"/>
</dbReference>
<feature type="transmembrane region" description="Helical" evidence="9">
    <location>
        <begin position="525"/>
        <end position="549"/>
    </location>
</feature>
<dbReference type="InterPro" id="IPR023074">
    <property type="entry name" value="HMG_CoA_Rdtase_cat_sf"/>
</dbReference>
<feature type="transmembrane region" description="Helical" evidence="9">
    <location>
        <begin position="323"/>
        <end position="344"/>
    </location>
</feature>
<dbReference type="FunFam" id="3.30.70.420:FF:000001">
    <property type="entry name" value="3-hydroxy-3-methylglutaryl coenzyme A reductase"/>
    <property type="match status" value="1"/>
</dbReference>
<keyword evidence="8 9" id="KW-0472">Membrane</keyword>
<dbReference type="InterPro" id="IPR023076">
    <property type="entry name" value="HMG_CoA_Rdtase_CS"/>
</dbReference>
<dbReference type="GO" id="GO:0004420">
    <property type="term" value="F:hydroxymethylglutaryl-CoA reductase (NADPH) activity"/>
    <property type="evidence" value="ECO:0007669"/>
    <property type="project" value="UniProtKB-EC"/>
</dbReference>
<dbReference type="SUPFAM" id="SSF55035">
    <property type="entry name" value="NAD-binding domain of HMG-CoA reductase"/>
    <property type="match status" value="1"/>
</dbReference>
<dbReference type="PROSITE" id="PS01192">
    <property type="entry name" value="HMG_COA_REDUCTASE_3"/>
    <property type="match status" value="1"/>
</dbReference>
<dbReference type="UniPathway" id="UPA00058">
    <property type="reaction ID" value="UER00103"/>
</dbReference>
<dbReference type="OrthoDB" id="310654at2759"/>
<dbReference type="GO" id="GO:0006696">
    <property type="term" value="P:ergosterol biosynthetic process"/>
    <property type="evidence" value="ECO:0007669"/>
    <property type="project" value="TreeGrafter"/>
</dbReference>
<feature type="transmembrane region" description="Helical" evidence="9">
    <location>
        <begin position="353"/>
        <end position="374"/>
    </location>
</feature>
<feature type="transmembrane region" description="Helical" evidence="9">
    <location>
        <begin position="380"/>
        <end position="399"/>
    </location>
</feature>
<evidence type="ECO:0000256" key="1">
    <source>
        <dbReference type="ARBA" id="ARBA00004477"/>
    </source>
</evidence>
<evidence type="ECO:0000256" key="7">
    <source>
        <dbReference type="ARBA" id="ARBA00023002"/>
    </source>
</evidence>
<feature type="transmembrane region" description="Helical" evidence="9">
    <location>
        <begin position="49"/>
        <end position="69"/>
    </location>
</feature>
<evidence type="ECO:0000256" key="6">
    <source>
        <dbReference type="ARBA" id="ARBA00022989"/>
    </source>
</evidence>
<name>A0A316UW67_9BASI</name>
<dbReference type="InterPro" id="IPR023282">
    <property type="entry name" value="HMG_CoA_Rdtase_N"/>
</dbReference>
<dbReference type="GO" id="GO:0005778">
    <property type="term" value="C:peroxisomal membrane"/>
    <property type="evidence" value="ECO:0007669"/>
    <property type="project" value="TreeGrafter"/>
</dbReference>
<keyword evidence="4 9" id="KW-0256">Endoplasmic reticulum</keyword>
<comment type="subcellular location">
    <subcellularLocation>
        <location evidence="1 9">Endoplasmic reticulum membrane</location>
        <topology evidence="1 9">Multi-pass membrane protein</topology>
    </subcellularLocation>
</comment>
<keyword evidence="7 9" id="KW-0560">Oxidoreductase</keyword>
<dbReference type="Proteomes" id="UP000245884">
    <property type="component" value="Unassembled WGS sequence"/>
</dbReference>
<dbReference type="Gene3D" id="3.30.70.420">
    <property type="entry name" value="Hydroxymethylglutaryl-CoA reductase, class I/II, NAD/NADP-binding domain"/>
    <property type="match status" value="1"/>
</dbReference>
<keyword evidence="5 9" id="KW-0521">NADP</keyword>
<accession>A0A316UW67</accession>
<dbReference type="InterPro" id="IPR009023">
    <property type="entry name" value="HMG_CoA_Rdtase_NAD(P)-bd_sf"/>
</dbReference>
<evidence type="ECO:0000256" key="9">
    <source>
        <dbReference type="RuleBase" id="RU361219"/>
    </source>
</evidence>
<dbReference type="STRING" id="1569628.A0A316UW67"/>
<feature type="domain" description="SSD" evidence="11">
    <location>
        <begin position="324"/>
        <end position="547"/>
    </location>
</feature>
<proteinExistence type="inferred from homology"/>
<dbReference type="PROSITE" id="PS50065">
    <property type="entry name" value="HMG_COA_REDUCTASE_4"/>
    <property type="match status" value="1"/>
</dbReference>
<keyword evidence="6 9" id="KW-1133">Transmembrane helix</keyword>
<comment type="pathway">
    <text evidence="9">Metabolic intermediate biosynthesis; (R)-mevalonate biosynthesis; (R)-mevalonate from acetyl-CoA: step 3/3.</text>
</comment>
<dbReference type="PROSITE" id="PS00066">
    <property type="entry name" value="HMG_COA_REDUCTASE_1"/>
    <property type="match status" value="1"/>
</dbReference>
<organism evidence="12 13">
    <name type="scientific">Jaminaea rosea</name>
    <dbReference type="NCBI Taxonomy" id="1569628"/>
    <lineage>
        <taxon>Eukaryota</taxon>
        <taxon>Fungi</taxon>
        <taxon>Dikarya</taxon>
        <taxon>Basidiomycota</taxon>
        <taxon>Ustilaginomycotina</taxon>
        <taxon>Exobasidiomycetes</taxon>
        <taxon>Microstromatales</taxon>
        <taxon>Microstromatales incertae sedis</taxon>
        <taxon>Jaminaea</taxon>
    </lineage>
</organism>
<evidence type="ECO:0000259" key="11">
    <source>
        <dbReference type="PROSITE" id="PS50156"/>
    </source>
</evidence>
<dbReference type="GO" id="GO:0015936">
    <property type="term" value="P:coenzyme A metabolic process"/>
    <property type="evidence" value="ECO:0007669"/>
    <property type="project" value="InterPro"/>
</dbReference>
<protein>
    <recommendedName>
        <fullName evidence="9">3-hydroxy-3-methylglutaryl coenzyme A reductase</fullName>
        <shortName evidence="9">HMG-CoA reductase</shortName>
        <ecNumber evidence="9">1.1.1.34</ecNumber>
    </recommendedName>
</protein>
<feature type="compositionally biased region" description="Low complexity" evidence="10">
    <location>
        <begin position="917"/>
        <end position="935"/>
    </location>
</feature>
<dbReference type="FunFam" id="3.90.770.10:FF:000001">
    <property type="entry name" value="3-hydroxy-3-methylglutaryl coenzyme A reductase"/>
    <property type="match status" value="1"/>
</dbReference>
<gene>
    <name evidence="12" type="ORF">BDZ90DRAFT_258451</name>
</gene>
<dbReference type="GO" id="GO:0008299">
    <property type="term" value="P:isoprenoid biosynthetic process"/>
    <property type="evidence" value="ECO:0007669"/>
    <property type="project" value="InterPro"/>
</dbReference>
<feature type="compositionally biased region" description="Polar residues" evidence="10">
    <location>
        <begin position="578"/>
        <end position="588"/>
    </location>
</feature>
<dbReference type="GeneID" id="37029895"/>
<dbReference type="PROSITE" id="PS50156">
    <property type="entry name" value="SSD"/>
    <property type="match status" value="1"/>
</dbReference>
<comment type="catalytic activity">
    <reaction evidence="9">
        <text>(R)-mevalonate + 2 NADP(+) + CoA = (3S)-3-hydroxy-3-methylglutaryl-CoA + 2 NADPH + 2 H(+)</text>
        <dbReference type="Rhea" id="RHEA:15989"/>
        <dbReference type="ChEBI" id="CHEBI:15378"/>
        <dbReference type="ChEBI" id="CHEBI:36464"/>
        <dbReference type="ChEBI" id="CHEBI:43074"/>
        <dbReference type="ChEBI" id="CHEBI:57287"/>
        <dbReference type="ChEBI" id="CHEBI:57783"/>
        <dbReference type="ChEBI" id="CHEBI:58349"/>
        <dbReference type="EC" id="1.1.1.34"/>
    </reaction>
</comment>
<dbReference type="Gene3D" id="1.10.3270.10">
    <property type="entry name" value="HMGR, N-terminal domain"/>
    <property type="match status" value="1"/>
</dbReference>
<feature type="region of interest" description="Disordered" evidence="10">
    <location>
        <begin position="1"/>
        <end position="24"/>
    </location>
</feature>
<dbReference type="Pfam" id="PF00368">
    <property type="entry name" value="HMG-CoA_red"/>
    <property type="match status" value="1"/>
</dbReference>
<feature type="compositionally biased region" description="Gly residues" evidence="10">
    <location>
        <begin position="1491"/>
        <end position="1501"/>
    </location>
</feature>
<feature type="region of interest" description="Disordered" evidence="10">
    <location>
        <begin position="561"/>
        <end position="602"/>
    </location>
</feature>
<feature type="region of interest" description="Disordered" evidence="10">
    <location>
        <begin position="1425"/>
        <end position="1507"/>
    </location>
</feature>
<dbReference type="Pfam" id="PF12349">
    <property type="entry name" value="Sterol-sensing"/>
    <property type="match status" value="2"/>
</dbReference>
<comment type="similarity">
    <text evidence="2 9">Belongs to the HMG-CoA reductase family.</text>
</comment>
<evidence type="ECO:0000256" key="10">
    <source>
        <dbReference type="SAM" id="MobiDB-lite"/>
    </source>
</evidence>
<dbReference type="PROSITE" id="PS00318">
    <property type="entry name" value="HMG_COA_REDUCTASE_2"/>
    <property type="match status" value="1"/>
</dbReference>
<feature type="region of interest" description="Disordered" evidence="10">
    <location>
        <begin position="849"/>
        <end position="935"/>
    </location>
</feature>
<dbReference type="CDD" id="cd00643">
    <property type="entry name" value="HMG-CoA_reductase_classI"/>
    <property type="match status" value="1"/>
</dbReference>
<evidence type="ECO:0000313" key="13">
    <source>
        <dbReference type="Proteomes" id="UP000245884"/>
    </source>
</evidence>
<evidence type="ECO:0000256" key="4">
    <source>
        <dbReference type="ARBA" id="ARBA00022824"/>
    </source>
</evidence>
<dbReference type="Gene3D" id="3.90.770.10">
    <property type="entry name" value="3-hydroxy-3-methylglutaryl-coenzyme A Reductase, Chain A, domain 2"/>
    <property type="match status" value="1"/>
</dbReference>
<evidence type="ECO:0000256" key="3">
    <source>
        <dbReference type="ARBA" id="ARBA00022692"/>
    </source>
</evidence>
<keyword evidence="13" id="KW-1185">Reference proteome</keyword>
<dbReference type="RefSeq" id="XP_025364148.1">
    <property type="nucleotide sequence ID" value="XM_025508072.1"/>
</dbReference>
<dbReference type="InterPro" id="IPR009029">
    <property type="entry name" value="HMG_CoA_Rdtase_sub-bd_dom_sf"/>
</dbReference>
<dbReference type="FunFam" id="1.10.3270.10:FF:000001">
    <property type="entry name" value="3-hydroxy-3-methylglutaryl coenzyme A reductase"/>
    <property type="match status" value="1"/>
</dbReference>
<feature type="compositionally biased region" description="Basic and acidic residues" evidence="10">
    <location>
        <begin position="902"/>
        <end position="912"/>
    </location>
</feature>
<reference evidence="12 13" key="1">
    <citation type="journal article" date="2018" name="Mol. Biol. Evol.">
        <title>Broad Genomic Sampling Reveals a Smut Pathogenic Ancestry of the Fungal Clade Ustilaginomycotina.</title>
        <authorList>
            <person name="Kijpornyongpan T."/>
            <person name="Mondo S.J."/>
            <person name="Barry K."/>
            <person name="Sandor L."/>
            <person name="Lee J."/>
            <person name="Lipzen A."/>
            <person name="Pangilinan J."/>
            <person name="LaButti K."/>
            <person name="Hainaut M."/>
            <person name="Henrissat B."/>
            <person name="Grigoriev I.V."/>
            <person name="Spatafora J.W."/>
            <person name="Aime M.C."/>
        </authorList>
    </citation>
    <scope>NUCLEOTIDE SEQUENCE [LARGE SCALE GENOMIC DNA]</scope>
    <source>
        <strain evidence="12 13">MCA 5214</strain>
    </source>
</reference>
<dbReference type="PANTHER" id="PTHR10572:SF24">
    <property type="entry name" value="3-HYDROXY-3-METHYLGLUTARYL-COENZYME A REDUCTASE"/>
    <property type="match status" value="1"/>
</dbReference>
<feature type="region of interest" description="Disordered" evidence="10">
    <location>
        <begin position="952"/>
        <end position="987"/>
    </location>
</feature>